<evidence type="ECO:0000259" key="1">
    <source>
        <dbReference type="Pfam" id="PF05699"/>
    </source>
</evidence>
<name>A0A6J8B0V1_MYTCO</name>
<keyword evidence="3" id="KW-1185">Reference proteome</keyword>
<dbReference type="GO" id="GO:0046983">
    <property type="term" value="F:protein dimerization activity"/>
    <property type="evidence" value="ECO:0007669"/>
    <property type="project" value="InterPro"/>
</dbReference>
<dbReference type="OrthoDB" id="10000786at2759"/>
<dbReference type="InterPro" id="IPR008906">
    <property type="entry name" value="HATC_C_dom"/>
</dbReference>
<accession>A0A6J8B0V1</accession>
<organism evidence="2 3">
    <name type="scientific">Mytilus coruscus</name>
    <name type="common">Sea mussel</name>
    <dbReference type="NCBI Taxonomy" id="42192"/>
    <lineage>
        <taxon>Eukaryota</taxon>
        <taxon>Metazoa</taxon>
        <taxon>Spiralia</taxon>
        <taxon>Lophotrochozoa</taxon>
        <taxon>Mollusca</taxon>
        <taxon>Bivalvia</taxon>
        <taxon>Autobranchia</taxon>
        <taxon>Pteriomorphia</taxon>
        <taxon>Mytilida</taxon>
        <taxon>Mytiloidea</taxon>
        <taxon>Mytilidae</taxon>
        <taxon>Mytilinae</taxon>
        <taxon>Mytilus</taxon>
    </lineage>
</organism>
<evidence type="ECO:0000313" key="3">
    <source>
        <dbReference type="Proteomes" id="UP000507470"/>
    </source>
</evidence>
<protein>
    <recommendedName>
        <fullName evidence="1">HAT C-terminal dimerisation domain-containing protein</fullName>
    </recommendedName>
</protein>
<dbReference type="PANTHER" id="PTHR46880">
    <property type="entry name" value="RAS-ASSOCIATING DOMAIN-CONTAINING PROTEIN"/>
    <property type="match status" value="1"/>
</dbReference>
<dbReference type="Pfam" id="PF05699">
    <property type="entry name" value="Dimer_Tnp_hAT"/>
    <property type="match status" value="1"/>
</dbReference>
<evidence type="ECO:0000313" key="2">
    <source>
        <dbReference type="EMBL" id="CAC5377495.1"/>
    </source>
</evidence>
<proteinExistence type="predicted"/>
<dbReference type="Proteomes" id="UP000507470">
    <property type="component" value="Unassembled WGS sequence"/>
</dbReference>
<sequence length="648" mass="72628">MAFYSLLSGMCNTMAFYSLLSARDHIDAQAFLKFKDQAPMKKVLEDKLSENEEAITSAMKVSYHLAVTDQPKSQFSATIDLLDSVGLDLSSKLCKAKHARYVSQASVSEYQSCIAESIMSNIVNDVNKSDFFSVMVDESTDRANKKRLLMYCQYFKDTEIQSDLLANIQITSATADASTIYSAMVSHLAEKGIDISRLIGIGTDGASVMTGKHNGVIKKFQDQNSEILGVHCSAHRCALATSQAAQFVPDIKHYSRVLSNIFYFFSGSAQRSNKLREIQLLLDVPQLKYAAIHTVRWLSLDRAVNVIYRIYPALCVALEHEGSTNTAAKGLAHEVQQYKFIAITHMLLDILPILSRLSKIFQKDCVDFSIIKPVVNSTVSCLSDLCVDKGEFVKKLDQFVKVSDGKTLYIRPSNECSKSVVDNCIFKNSGDDVESDDCDIDEVDVDQDDLNSIELKYYEQQKNVVDKDCKLYVDKVCENLQARFGSDTDVLSNFQVLLPCNIKLAHCQSGYGVDEISSLYDHFEKTLDVTKHKVISDYKQYKGIIMGAYTDLSLKQVGSIFTSKYVDIVPTIVVLLKIAIVIPVSSVPCERGFSTQNRIVTSYRTSVNCKTLNTLMIIKEHRQSIKTFNFGPAYGIWKKAKSRKIYKY</sequence>
<dbReference type="SUPFAM" id="SSF53098">
    <property type="entry name" value="Ribonuclease H-like"/>
    <property type="match status" value="1"/>
</dbReference>
<dbReference type="PANTHER" id="PTHR46880:SF5">
    <property type="entry name" value="DUF4371 DOMAIN-CONTAINING PROTEIN"/>
    <property type="match status" value="1"/>
</dbReference>
<dbReference type="EMBL" id="CACVKT020002378">
    <property type="protein sequence ID" value="CAC5377495.1"/>
    <property type="molecule type" value="Genomic_DNA"/>
</dbReference>
<gene>
    <name evidence="2" type="ORF">MCOR_13806</name>
</gene>
<dbReference type="AlphaFoldDB" id="A0A6J8B0V1"/>
<dbReference type="InterPro" id="IPR012337">
    <property type="entry name" value="RNaseH-like_sf"/>
</dbReference>
<reference evidence="2 3" key="1">
    <citation type="submission" date="2020-06" db="EMBL/GenBank/DDBJ databases">
        <authorList>
            <person name="Li R."/>
            <person name="Bekaert M."/>
        </authorList>
    </citation>
    <scope>NUCLEOTIDE SEQUENCE [LARGE SCALE GENOMIC DNA]</scope>
    <source>
        <strain evidence="3">wild</strain>
    </source>
</reference>
<feature type="domain" description="HAT C-terminal dimerisation" evidence="1">
    <location>
        <begin position="565"/>
        <end position="620"/>
    </location>
</feature>